<feature type="compositionally biased region" description="Polar residues" evidence="1">
    <location>
        <begin position="223"/>
        <end position="232"/>
    </location>
</feature>
<feature type="compositionally biased region" description="Polar residues" evidence="1">
    <location>
        <begin position="1"/>
        <end position="13"/>
    </location>
</feature>
<keyword evidence="2" id="KW-0472">Membrane</keyword>
<proteinExistence type="predicted"/>
<keyword evidence="2" id="KW-1133">Transmembrane helix</keyword>
<name>A0A7K1LIJ0_9MICC</name>
<feature type="transmembrane region" description="Helical" evidence="2">
    <location>
        <begin position="273"/>
        <end position="291"/>
    </location>
</feature>
<accession>A0A7K1LIJ0</accession>
<keyword evidence="4" id="KW-1185">Reference proteome</keyword>
<feature type="region of interest" description="Disordered" evidence="1">
    <location>
        <begin position="157"/>
        <end position="209"/>
    </location>
</feature>
<feature type="compositionally biased region" description="Basic and acidic residues" evidence="1">
    <location>
        <begin position="160"/>
        <end position="186"/>
    </location>
</feature>
<organism evidence="3 4">
    <name type="scientific">Rothia koreensis</name>
    <dbReference type="NCBI Taxonomy" id="592378"/>
    <lineage>
        <taxon>Bacteria</taxon>
        <taxon>Bacillati</taxon>
        <taxon>Actinomycetota</taxon>
        <taxon>Actinomycetes</taxon>
        <taxon>Micrococcales</taxon>
        <taxon>Micrococcaceae</taxon>
        <taxon>Rothia</taxon>
    </lineage>
</organism>
<dbReference type="EMBL" id="WOGT01000003">
    <property type="protein sequence ID" value="MUN55017.1"/>
    <property type="molecule type" value="Genomic_DNA"/>
</dbReference>
<protein>
    <recommendedName>
        <fullName evidence="5">Phage holin family protein</fullName>
    </recommendedName>
</protein>
<reference evidence="3 4" key="1">
    <citation type="submission" date="2019-12" db="EMBL/GenBank/DDBJ databases">
        <authorList>
            <person name="Li J."/>
            <person name="Shi Y."/>
            <person name="Xu G."/>
            <person name="Xiao D."/>
            <person name="Ran X."/>
        </authorList>
    </citation>
    <scope>NUCLEOTIDE SEQUENCE [LARGE SCALE GENOMIC DNA]</scope>
    <source>
        <strain evidence="3 4">JCM 15915</strain>
    </source>
</reference>
<evidence type="ECO:0000256" key="2">
    <source>
        <dbReference type="SAM" id="Phobius"/>
    </source>
</evidence>
<feature type="region of interest" description="Disordered" evidence="1">
    <location>
        <begin position="1"/>
        <end position="23"/>
    </location>
</feature>
<evidence type="ECO:0000313" key="3">
    <source>
        <dbReference type="EMBL" id="MUN55017.1"/>
    </source>
</evidence>
<keyword evidence="2" id="KW-0812">Transmembrane</keyword>
<dbReference type="InterPro" id="IPR009937">
    <property type="entry name" value="Phage_holin_3_6"/>
</dbReference>
<evidence type="ECO:0008006" key="5">
    <source>
        <dbReference type="Google" id="ProtNLM"/>
    </source>
</evidence>
<feature type="region of interest" description="Disordered" evidence="1">
    <location>
        <begin position="223"/>
        <end position="256"/>
    </location>
</feature>
<feature type="transmembrane region" description="Helical" evidence="2">
    <location>
        <begin position="101"/>
        <end position="125"/>
    </location>
</feature>
<dbReference type="Pfam" id="PF07332">
    <property type="entry name" value="Phage_holin_3_6"/>
    <property type="match status" value="1"/>
</dbReference>
<gene>
    <name evidence="3" type="ORF">GMA10_07310</name>
</gene>
<evidence type="ECO:0000256" key="1">
    <source>
        <dbReference type="SAM" id="MobiDB-lite"/>
    </source>
</evidence>
<evidence type="ECO:0000313" key="4">
    <source>
        <dbReference type="Proteomes" id="UP000462152"/>
    </source>
</evidence>
<dbReference type="RefSeq" id="WP_129315738.1">
    <property type="nucleotide sequence ID" value="NZ_NOIQ01000011.1"/>
</dbReference>
<dbReference type="Proteomes" id="UP000462152">
    <property type="component" value="Unassembled WGS sequence"/>
</dbReference>
<feature type="transmembrane region" description="Helical" evidence="2">
    <location>
        <begin position="66"/>
        <end position="95"/>
    </location>
</feature>
<sequence>MSHSIDNGETTDQQKPRSYRGGVSSLKAGASQVLGIGKVASRLGPKQIKDEIQIAKLEMKDKGVKLGVGAAFVVVGLVFLLFATIALIGAAIAGLATVMPLWLSALLFAALFIVLLAIFALIGLLKIKKQLPLKPESAIFGFLYDLGVAKEGSSYTSSRVRREMQEKQEAKADEKQKAKEEKKNQEKSGQAPENAQPTQDQLEQRTKARRDHLKSLRDDFGNQFSSVQSSASGLVDKSKSDAQSAPDRAKSAASNFTANVSDPENIKARWKPLAAFAVSVGAFFVFLGRLFKKN</sequence>
<feature type="compositionally biased region" description="Polar residues" evidence="1">
    <location>
        <begin position="191"/>
        <end position="201"/>
    </location>
</feature>
<dbReference type="OrthoDB" id="4943943at2"/>
<dbReference type="AlphaFoldDB" id="A0A7K1LIJ0"/>
<comment type="caution">
    <text evidence="3">The sequence shown here is derived from an EMBL/GenBank/DDBJ whole genome shotgun (WGS) entry which is preliminary data.</text>
</comment>